<dbReference type="PANTHER" id="PTHR20905:SF32">
    <property type="entry name" value="ARYLALKYLAMINE N-ACETYLTRANSFERASE-LIKE 7, ISOFORM A"/>
    <property type="match status" value="1"/>
</dbReference>
<accession>A0ABM3N718</accession>
<protein>
    <submittedName>
        <fullName evidence="2">Uncharacterized protein LOC113513768</fullName>
    </submittedName>
</protein>
<evidence type="ECO:0000313" key="2">
    <source>
        <dbReference type="RefSeq" id="XP_052759378.1"/>
    </source>
</evidence>
<dbReference type="RefSeq" id="XP_052759378.1">
    <property type="nucleotide sequence ID" value="XM_052903418.1"/>
</dbReference>
<sequence>MSILKHLLRINSISNRGNLLSTSIANNIKSMNREINKLQLKRRDGSIVRLGIQYLSIDLMDLFLDLKMNYFVKEEIGHRIAGISEYPEAVKEYREILTNMFKHPSYITRIYTIDDEFNSKTKIVAASMMKLIKSNEDSDDNIHANTKALRRYIDILSTYNKLFSIEDIMSMYNVDCYYEDLGMIVHPEYRTLGICHFEEEARRLMCKIHKIRLTGAWCTTRASQKICEERNWDTAFEISYKKLGSLLGVNIKDAPAMCKYMAIKITVYMGMSTHEFTLAYGFSQLVHPTTRLPNIEDHTSYLLDLLLITLPDRYSITVEAQFGLLCNIAFVIYSTMLALRCLTQFIIKTNKRLQNAYVSNLISTPNQTYEKVDLKNNKDGSIIKLRIQDLSEDIFEELLDFTMNYFIKEETTHKIAGISKDPEAVKEFRKIVSEIYMNPSCIKRIYVTDDEVDSNRKIVASSVVKLITSNEDINDIFHPRTYAVRRYRDILSIYNKLFSVEDIMKKYNVDRYYEDMGMAVHPDYRTLGMFYYEIETRFWMCKKNKIPLTGAWCTTYMAQKVCAKKNWHTSFEISRKELESHLGVNIQSSLPTWKYMAIKIE</sequence>
<dbReference type="Gene3D" id="3.40.630.30">
    <property type="match status" value="2"/>
</dbReference>
<reference evidence="2" key="1">
    <citation type="submission" date="2025-08" db="UniProtKB">
        <authorList>
            <consortium name="RefSeq"/>
        </authorList>
    </citation>
    <scope>IDENTIFICATION</scope>
    <source>
        <tissue evidence="2">Whole larvae</tissue>
    </source>
</reference>
<dbReference type="PANTHER" id="PTHR20905">
    <property type="entry name" value="N-ACETYLTRANSFERASE-RELATED"/>
    <property type="match status" value="1"/>
</dbReference>
<evidence type="ECO:0000313" key="1">
    <source>
        <dbReference type="Proteomes" id="UP001652740"/>
    </source>
</evidence>
<dbReference type="GeneID" id="113513768"/>
<gene>
    <name evidence="2" type="primary">LOC113513768</name>
</gene>
<dbReference type="Proteomes" id="UP001652740">
    <property type="component" value="Unplaced"/>
</dbReference>
<name>A0ABM3N718_GALME</name>
<organism evidence="1 2">
    <name type="scientific">Galleria mellonella</name>
    <name type="common">Greater wax moth</name>
    <dbReference type="NCBI Taxonomy" id="7137"/>
    <lineage>
        <taxon>Eukaryota</taxon>
        <taxon>Metazoa</taxon>
        <taxon>Ecdysozoa</taxon>
        <taxon>Arthropoda</taxon>
        <taxon>Hexapoda</taxon>
        <taxon>Insecta</taxon>
        <taxon>Pterygota</taxon>
        <taxon>Neoptera</taxon>
        <taxon>Endopterygota</taxon>
        <taxon>Lepidoptera</taxon>
        <taxon>Glossata</taxon>
        <taxon>Ditrysia</taxon>
        <taxon>Pyraloidea</taxon>
        <taxon>Pyralidae</taxon>
        <taxon>Galleriinae</taxon>
        <taxon>Galleria</taxon>
    </lineage>
</organism>
<proteinExistence type="predicted"/>
<keyword evidence="1" id="KW-1185">Reference proteome</keyword>